<dbReference type="GO" id="GO:0030870">
    <property type="term" value="C:Mre11 complex"/>
    <property type="evidence" value="ECO:0007669"/>
    <property type="project" value="InterPro"/>
</dbReference>
<keyword evidence="12 17" id="KW-0234">DNA repair</keyword>
<keyword evidence="13 17" id="KW-0464">Manganese</keyword>
<evidence type="ECO:0000259" key="19">
    <source>
        <dbReference type="SMART" id="SM01347"/>
    </source>
</evidence>
<evidence type="ECO:0000256" key="10">
    <source>
        <dbReference type="ARBA" id="ARBA00022801"/>
    </source>
</evidence>
<dbReference type="PANTHER" id="PTHR10139">
    <property type="entry name" value="DOUBLE-STRAND BREAK REPAIR PROTEIN MRE11"/>
    <property type="match status" value="1"/>
</dbReference>
<keyword evidence="9 17" id="KW-0227">DNA damage</keyword>
<gene>
    <name evidence="20" type="ORF">BDK51DRAFT_32365</name>
</gene>
<organism evidence="20 21">
    <name type="scientific">Blyttiomyces helicus</name>
    <dbReference type="NCBI Taxonomy" id="388810"/>
    <lineage>
        <taxon>Eukaryota</taxon>
        <taxon>Fungi</taxon>
        <taxon>Fungi incertae sedis</taxon>
        <taxon>Chytridiomycota</taxon>
        <taxon>Chytridiomycota incertae sedis</taxon>
        <taxon>Chytridiomycetes</taxon>
        <taxon>Chytridiomycetes incertae sedis</taxon>
        <taxon>Blyttiomyces</taxon>
    </lineage>
</organism>
<feature type="non-terminal residue" evidence="20">
    <location>
        <position position="560"/>
    </location>
</feature>
<proteinExistence type="inferred from homology"/>
<keyword evidence="14 17" id="KW-0539">Nucleus</keyword>
<dbReference type="GO" id="GO:0003677">
    <property type="term" value="F:DNA binding"/>
    <property type="evidence" value="ECO:0007669"/>
    <property type="project" value="UniProtKB-KW"/>
</dbReference>
<keyword evidence="11 17" id="KW-0269">Exonuclease</keyword>
<dbReference type="GO" id="GO:0008296">
    <property type="term" value="F:3'-5'-DNA exonuclease activity"/>
    <property type="evidence" value="ECO:0007669"/>
    <property type="project" value="InterPro"/>
</dbReference>
<evidence type="ECO:0000313" key="20">
    <source>
        <dbReference type="EMBL" id="RKO84774.1"/>
    </source>
</evidence>
<evidence type="ECO:0000256" key="18">
    <source>
        <dbReference type="SAM" id="MobiDB-lite"/>
    </source>
</evidence>
<evidence type="ECO:0000256" key="7">
    <source>
        <dbReference type="ARBA" id="ARBA00022723"/>
    </source>
</evidence>
<name>A0A4P9VYF0_9FUNG</name>
<dbReference type="Proteomes" id="UP000269721">
    <property type="component" value="Unassembled WGS sequence"/>
</dbReference>
<feature type="region of interest" description="Disordered" evidence="18">
    <location>
        <begin position="1"/>
        <end position="22"/>
    </location>
</feature>
<evidence type="ECO:0000256" key="2">
    <source>
        <dbReference type="ARBA" id="ARBA00004123"/>
    </source>
</evidence>
<keyword evidence="7" id="KW-0479">Metal-binding</keyword>
<dbReference type="GO" id="GO:0035861">
    <property type="term" value="C:site of double-strand break"/>
    <property type="evidence" value="ECO:0007669"/>
    <property type="project" value="TreeGrafter"/>
</dbReference>
<dbReference type="AlphaFoldDB" id="A0A4P9VYF0"/>
<dbReference type="PANTHER" id="PTHR10139:SF1">
    <property type="entry name" value="DOUBLE-STRAND BREAK REPAIR PROTEIN MRE11"/>
    <property type="match status" value="1"/>
</dbReference>
<dbReference type="GO" id="GO:0000723">
    <property type="term" value="P:telomere maintenance"/>
    <property type="evidence" value="ECO:0007669"/>
    <property type="project" value="TreeGrafter"/>
</dbReference>
<dbReference type="Gene3D" id="3.60.21.10">
    <property type="match status" value="1"/>
</dbReference>
<evidence type="ECO:0000256" key="17">
    <source>
        <dbReference type="RuleBase" id="RU003447"/>
    </source>
</evidence>
<comment type="cofactor">
    <cofactor evidence="1">
        <name>Mn(2+)</name>
        <dbReference type="ChEBI" id="CHEBI:29035"/>
    </cofactor>
</comment>
<keyword evidence="21" id="KW-1185">Reference proteome</keyword>
<dbReference type="GO" id="GO:0007095">
    <property type="term" value="P:mitotic G2 DNA damage checkpoint signaling"/>
    <property type="evidence" value="ECO:0007669"/>
    <property type="project" value="TreeGrafter"/>
</dbReference>
<protein>
    <submittedName>
        <fullName evidence="20">Mre11 DNA-binding presumed domain-containing protein</fullName>
    </submittedName>
</protein>
<comment type="similarity">
    <text evidence="4 17">Belongs to the MRE11/RAD32 family.</text>
</comment>
<dbReference type="InterPro" id="IPR004843">
    <property type="entry name" value="Calcineurin-like_PHP"/>
</dbReference>
<dbReference type="InterPro" id="IPR007281">
    <property type="entry name" value="Mre11_DNA-bd"/>
</dbReference>
<evidence type="ECO:0000256" key="13">
    <source>
        <dbReference type="ARBA" id="ARBA00023211"/>
    </source>
</evidence>
<dbReference type="SUPFAM" id="SSF56300">
    <property type="entry name" value="Metallo-dependent phosphatases"/>
    <property type="match status" value="1"/>
</dbReference>
<evidence type="ECO:0000256" key="11">
    <source>
        <dbReference type="ARBA" id="ARBA00022839"/>
    </source>
</evidence>
<dbReference type="OrthoDB" id="30417at2759"/>
<keyword evidence="5" id="KW-0158">Chromosome</keyword>
<dbReference type="PIRSF" id="PIRSF000882">
    <property type="entry name" value="DSB_repair_MRE11"/>
    <property type="match status" value="1"/>
</dbReference>
<dbReference type="GO" id="GO:0097552">
    <property type="term" value="P:mitochondrial double-strand break repair via homologous recombination"/>
    <property type="evidence" value="ECO:0007669"/>
    <property type="project" value="TreeGrafter"/>
</dbReference>
<keyword evidence="20" id="KW-0238">DNA-binding</keyword>
<dbReference type="InterPro" id="IPR029052">
    <property type="entry name" value="Metallo-depent_PP-like"/>
</dbReference>
<dbReference type="EMBL" id="KZ999747">
    <property type="protein sequence ID" value="RKO84774.1"/>
    <property type="molecule type" value="Genomic_DNA"/>
</dbReference>
<dbReference type="GO" id="GO:0000014">
    <property type="term" value="F:single-stranded DNA endodeoxyribonuclease activity"/>
    <property type="evidence" value="ECO:0007669"/>
    <property type="project" value="TreeGrafter"/>
</dbReference>
<keyword evidence="8 17" id="KW-0255">Endonuclease</keyword>
<dbReference type="SMART" id="SM01347">
    <property type="entry name" value="Mre11_DNA_bind"/>
    <property type="match status" value="1"/>
</dbReference>
<reference evidence="21" key="1">
    <citation type="journal article" date="2018" name="Nat. Microbiol.">
        <title>Leveraging single-cell genomics to expand the fungal tree of life.</title>
        <authorList>
            <person name="Ahrendt S.R."/>
            <person name="Quandt C.A."/>
            <person name="Ciobanu D."/>
            <person name="Clum A."/>
            <person name="Salamov A."/>
            <person name="Andreopoulos B."/>
            <person name="Cheng J.F."/>
            <person name="Woyke T."/>
            <person name="Pelin A."/>
            <person name="Henrissat B."/>
            <person name="Reynolds N.K."/>
            <person name="Benny G.L."/>
            <person name="Smith M.E."/>
            <person name="James T.Y."/>
            <person name="Grigoriev I.V."/>
        </authorList>
    </citation>
    <scope>NUCLEOTIDE SEQUENCE [LARGE SCALE GENOMIC DNA]</scope>
</reference>
<dbReference type="GO" id="GO:0000724">
    <property type="term" value="P:double-strand break repair via homologous recombination"/>
    <property type="evidence" value="ECO:0007669"/>
    <property type="project" value="TreeGrafter"/>
</dbReference>
<feature type="domain" description="Mre11 DNA-binding" evidence="19">
    <location>
        <begin position="321"/>
        <end position="488"/>
    </location>
</feature>
<keyword evidence="10 17" id="KW-0378">Hydrolase</keyword>
<evidence type="ECO:0000256" key="5">
    <source>
        <dbReference type="ARBA" id="ARBA00022454"/>
    </source>
</evidence>
<keyword evidence="15 17" id="KW-0469">Meiosis</keyword>
<dbReference type="GO" id="GO:0031573">
    <property type="term" value="P:mitotic intra-S DNA damage checkpoint signaling"/>
    <property type="evidence" value="ECO:0007669"/>
    <property type="project" value="TreeGrafter"/>
</dbReference>
<dbReference type="GO" id="GO:0030145">
    <property type="term" value="F:manganese ion binding"/>
    <property type="evidence" value="ECO:0007669"/>
    <property type="project" value="InterPro"/>
</dbReference>
<dbReference type="NCBIfam" id="TIGR00583">
    <property type="entry name" value="mre11"/>
    <property type="match status" value="1"/>
</dbReference>
<dbReference type="CDD" id="cd00840">
    <property type="entry name" value="MPP_Mre11_N"/>
    <property type="match status" value="1"/>
</dbReference>
<comment type="subcellular location">
    <subcellularLocation>
        <location evidence="3">Chromosome</location>
    </subcellularLocation>
    <subcellularLocation>
        <location evidence="2">Nucleus</location>
    </subcellularLocation>
</comment>
<keyword evidence="6 17" id="KW-0540">Nuclease</keyword>
<dbReference type="InterPro" id="IPR041796">
    <property type="entry name" value="Mre11_N"/>
</dbReference>
<dbReference type="InterPro" id="IPR003701">
    <property type="entry name" value="Mre11"/>
</dbReference>
<evidence type="ECO:0000256" key="1">
    <source>
        <dbReference type="ARBA" id="ARBA00001936"/>
    </source>
</evidence>
<evidence type="ECO:0000256" key="3">
    <source>
        <dbReference type="ARBA" id="ARBA00004286"/>
    </source>
</evidence>
<evidence type="ECO:0000256" key="4">
    <source>
        <dbReference type="ARBA" id="ARBA00009028"/>
    </source>
</evidence>
<evidence type="ECO:0000256" key="8">
    <source>
        <dbReference type="ARBA" id="ARBA00022759"/>
    </source>
</evidence>
<evidence type="ECO:0000256" key="12">
    <source>
        <dbReference type="ARBA" id="ARBA00023204"/>
    </source>
</evidence>
<dbReference type="Gene3D" id="3.30.110.110">
    <property type="entry name" value="Mre11, capping domain"/>
    <property type="match status" value="1"/>
</dbReference>
<dbReference type="FunFam" id="3.60.21.10:FF:000011">
    <property type="entry name" value="Double-strand break repair protein"/>
    <property type="match status" value="1"/>
</dbReference>
<dbReference type="InterPro" id="IPR038487">
    <property type="entry name" value="Mre11_capping_dom"/>
</dbReference>
<evidence type="ECO:0000256" key="9">
    <source>
        <dbReference type="ARBA" id="ARBA00022763"/>
    </source>
</evidence>
<evidence type="ECO:0000256" key="6">
    <source>
        <dbReference type="ARBA" id="ARBA00022722"/>
    </source>
</evidence>
<evidence type="ECO:0000256" key="15">
    <source>
        <dbReference type="ARBA" id="ARBA00023254"/>
    </source>
</evidence>
<evidence type="ECO:0000256" key="14">
    <source>
        <dbReference type="ARBA" id="ARBA00023242"/>
    </source>
</evidence>
<evidence type="ECO:0000256" key="16">
    <source>
        <dbReference type="PIRSR" id="PIRSR000882-1"/>
    </source>
</evidence>
<evidence type="ECO:0000313" key="21">
    <source>
        <dbReference type="Proteomes" id="UP000269721"/>
    </source>
</evidence>
<feature type="active site" description="Proton donor" evidence="16">
    <location>
        <position position="140"/>
    </location>
</feature>
<dbReference type="Pfam" id="PF04152">
    <property type="entry name" value="Mre11_DNA_bind"/>
    <property type="match status" value="1"/>
</dbReference>
<sequence>MVDSQLPLGSPAPQDPKPPADPDTFTILIATDNHIGYLEKDPVRKDDSFKAFEEILTIARERDVDFILLGGDLFHENKPSRKCLYQTMAMLRAHCLGDRPCRMEFMSDQSENFPDRFATVNYQDPNFNVGMPIFSIHGNHDDPSGDGALCSLDILSVAGLINYFGRQSEVDDISIKPILLRKGTSRLALYGLGNVRDERLNRTFQKKRVKMFRPREGAEEWFNLLIFSTCPEKGQYPEAKAVTLSLRTAHGPTNYVPENFLDDFLQLVLWGHEHECRIDPAENSAQGFYVTQPGSSVATSLCEGEAVEKHVGILEIKGTDFQLEKIRLKTVRPFIMDEVVLKDETDLRPTDTAMVDAFLKDKVQSLIDTALREWRELNPDVPEEAEPKPLIRLKVEYSGGFTTFNPQRFGQAFVAAVANPKDILHFYRRRVPQKPSEKKQAIDTGNIDAFIPEKLENFRVEDLVTEYLSTQNLDILPENELGNAVREFVEKDENDAIKEFVEKSLFQTREVLASRQLPTEEKDDEAIREEVLNEKRKLAEKFARLPAENVAEKRRRAKTA</sequence>
<dbReference type="GO" id="GO:0042138">
    <property type="term" value="P:meiotic DNA double-strand break formation"/>
    <property type="evidence" value="ECO:0007669"/>
    <property type="project" value="TreeGrafter"/>
</dbReference>
<dbReference type="GO" id="GO:0006303">
    <property type="term" value="P:double-strand break repair via nonhomologous end joining"/>
    <property type="evidence" value="ECO:0007669"/>
    <property type="project" value="TreeGrafter"/>
</dbReference>
<accession>A0A4P9VYF0</accession>
<dbReference type="Pfam" id="PF00149">
    <property type="entry name" value="Metallophos"/>
    <property type="match status" value="1"/>
</dbReference>